<dbReference type="OrthoDB" id="185373at2759"/>
<feature type="compositionally biased region" description="Pro residues" evidence="4">
    <location>
        <begin position="38"/>
        <end position="47"/>
    </location>
</feature>
<keyword evidence="6" id="KW-1185">Reference proteome</keyword>
<feature type="region of interest" description="Disordered" evidence="4">
    <location>
        <begin position="1"/>
        <end position="49"/>
    </location>
</feature>
<dbReference type="InterPro" id="IPR046960">
    <property type="entry name" value="PPR_At4g14850-like_plant"/>
</dbReference>
<dbReference type="PROSITE" id="PS51375">
    <property type="entry name" value="PPR"/>
    <property type="match status" value="8"/>
</dbReference>
<evidence type="ECO:0000313" key="6">
    <source>
        <dbReference type="Proteomes" id="UP000515123"/>
    </source>
</evidence>
<reference evidence="7" key="2">
    <citation type="submission" date="2025-08" db="UniProtKB">
        <authorList>
            <consortium name="RefSeq"/>
        </authorList>
    </citation>
    <scope>IDENTIFICATION</scope>
    <source>
        <tissue evidence="7">Leaf</tissue>
    </source>
</reference>
<protein>
    <submittedName>
        <fullName evidence="7">Pentatricopeptide repeat-containing protein At4g01030, mitochondrial isoform X1</fullName>
    </submittedName>
</protein>
<dbReference type="InterPro" id="IPR011990">
    <property type="entry name" value="TPR-like_helical_dom_sf"/>
</dbReference>
<dbReference type="GO" id="GO:0003723">
    <property type="term" value="F:RNA binding"/>
    <property type="evidence" value="ECO:0007669"/>
    <property type="project" value="InterPro"/>
</dbReference>
<feature type="compositionally biased region" description="Low complexity" evidence="4">
    <location>
        <begin position="1"/>
        <end position="23"/>
    </location>
</feature>
<dbReference type="FunFam" id="1.25.40.10:FF:000393">
    <property type="entry name" value="Pentatricopeptide repeat-containing protein At1g20230"/>
    <property type="match status" value="1"/>
</dbReference>
<dbReference type="InterPro" id="IPR046848">
    <property type="entry name" value="E_motif"/>
</dbReference>
<dbReference type="AlphaFoldDB" id="A0A6P5GAV2"/>
<dbReference type="Pfam" id="PF14432">
    <property type="entry name" value="DYW_deaminase"/>
    <property type="match status" value="1"/>
</dbReference>
<evidence type="ECO:0000256" key="4">
    <source>
        <dbReference type="SAM" id="MobiDB-lite"/>
    </source>
</evidence>
<proteinExistence type="predicted"/>
<feature type="repeat" description="PPR" evidence="3">
    <location>
        <begin position="308"/>
        <end position="342"/>
    </location>
</feature>
<keyword evidence="2" id="KW-0809">Transit peptide</keyword>
<dbReference type="RefSeq" id="XP_020105746.1">
    <property type="nucleotide sequence ID" value="XM_020250157.1"/>
</dbReference>
<evidence type="ECO:0000256" key="1">
    <source>
        <dbReference type="ARBA" id="ARBA00022737"/>
    </source>
</evidence>
<evidence type="ECO:0000256" key="3">
    <source>
        <dbReference type="PROSITE-ProRule" id="PRU00708"/>
    </source>
</evidence>
<dbReference type="InterPro" id="IPR032867">
    <property type="entry name" value="DYW_dom"/>
</dbReference>
<feature type="repeat" description="PPR" evidence="3">
    <location>
        <begin position="444"/>
        <end position="478"/>
    </location>
</feature>
<dbReference type="FunFam" id="1.25.40.10:FF:000073">
    <property type="entry name" value="Pentatricopeptide repeat-containing protein chloroplastic"/>
    <property type="match status" value="1"/>
</dbReference>
<feature type="repeat" description="PPR" evidence="3">
    <location>
        <begin position="615"/>
        <end position="649"/>
    </location>
</feature>
<dbReference type="FunFam" id="1.25.40.10:FF:001383">
    <property type="entry name" value="Pentatricopeptide repeat-containing protein mitochondrial"/>
    <property type="match status" value="1"/>
</dbReference>
<dbReference type="PANTHER" id="PTHR47926:SF539">
    <property type="entry name" value="DYW DOMAIN-CONTAINING PROTEIN"/>
    <property type="match status" value="1"/>
</dbReference>
<accession>A0A6P5GAV2</accession>
<dbReference type="GeneID" id="109722210"/>
<feature type="repeat" description="PPR" evidence="3">
    <location>
        <begin position="343"/>
        <end position="377"/>
    </location>
</feature>
<dbReference type="Pfam" id="PF13041">
    <property type="entry name" value="PPR_2"/>
    <property type="match status" value="4"/>
</dbReference>
<feature type="repeat" description="PPR" evidence="3">
    <location>
        <begin position="479"/>
        <end position="513"/>
    </location>
</feature>
<dbReference type="FunFam" id="1.25.40.10:FF:000280">
    <property type="entry name" value="Pentatricopeptide repeat-containing protein"/>
    <property type="match status" value="1"/>
</dbReference>
<reference evidence="6" key="1">
    <citation type="journal article" date="2015" name="Nat. Genet.">
        <title>The pineapple genome and the evolution of CAM photosynthesis.</title>
        <authorList>
            <person name="Ming R."/>
            <person name="VanBuren R."/>
            <person name="Wai C.M."/>
            <person name="Tang H."/>
            <person name="Schatz M.C."/>
            <person name="Bowers J.E."/>
            <person name="Lyons E."/>
            <person name="Wang M.L."/>
            <person name="Chen J."/>
            <person name="Biggers E."/>
            <person name="Zhang J."/>
            <person name="Huang L."/>
            <person name="Zhang L."/>
            <person name="Miao W."/>
            <person name="Zhang J."/>
            <person name="Ye Z."/>
            <person name="Miao C."/>
            <person name="Lin Z."/>
            <person name="Wang H."/>
            <person name="Zhou H."/>
            <person name="Yim W.C."/>
            <person name="Priest H.D."/>
            <person name="Zheng C."/>
            <person name="Woodhouse M."/>
            <person name="Edger P.P."/>
            <person name="Guyot R."/>
            <person name="Guo H.B."/>
            <person name="Guo H."/>
            <person name="Zheng G."/>
            <person name="Singh R."/>
            <person name="Sharma A."/>
            <person name="Min X."/>
            <person name="Zheng Y."/>
            <person name="Lee H."/>
            <person name="Gurtowski J."/>
            <person name="Sedlazeck F.J."/>
            <person name="Harkess A."/>
            <person name="McKain M.R."/>
            <person name="Liao Z."/>
            <person name="Fang J."/>
            <person name="Liu J."/>
            <person name="Zhang X."/>
            <person name="Zhang Q."/>
            <person name="Hu W."/>
            <person name="Qin Y."/>
            <person name="Wang K."/>
            <person name="Chen L.Y."/>
            <person name="Shirley N."/>
            <person name="Lin Y.R."/>
            <person name="Liu L.Y."/>
            <person name="Hernandez A.G."/>
            <person name="Wright C.L."/>
            <person name="Bulone V."/>
            <person name="Tuskan G.A."/>
            <person name="Heath K."/>
            <person name="Zee F."/>
            <person name="Moore P.H."/>
            <person name="Sunkar R."/>
            <person name="Leebens-Mack J.H."/>
            <person name="Mockler T."/>
            <person name="Bennetzen J.L."/>
            <person name="Freeling M."/>
            <person name="Sankoff D."/>
            <person name="Paterson A.H."/>
            <person name="Zhu X."/>
            <person name="Yang X."/>
            <person name="Smith J.A."/>
            <person name="Cushman J.C."/>
            <person name="Paull R.E."/>
            <person name="Yu Q."/>
        </authorList>
    </citation>
    <scope>NUCLEOTIDE SEQUENCE [LARGE SCALE GENOMIC DNA]</scope>
    <source>
        <strain evidence="6">cv. F153</strain>
    </source>
</reference>
<name>A0A6P5GAV2_ANACO</name>
<dbReference type="GO" id="GO:0008270">
    <property type="term" value="F:zinc ion binding"/>
    <property type="evidence" value="ECO:0007669"/>
    <property type="project" value="InterPro"/>
</dbReference>
<keyword evidence="1" id="KW-0677">Repeat</keyword>
<organism evidence="6 7">
    <name type="scientific">Ananas comosus</name>
    <name type="common">Pineapple</name>
    <name type="synonym">Ananas ananas</name>
    <dbReference type="NCBI Taxonomy" id="4615"/>
    <lineage>
        <taxon>Eukaryota</taxon>
        <taxon>Viridiplantae</taxon>
        <taxon>Streptophyta</taxon>
        <taxon>Embryophyta</taxon>
        <taxon>Tracheophyta</taxon>
        <taxon>Spermatophyta</taxon>
        <taxon>Magnoliopsida</taxon>
        <taxon>Liliopsida</taxon>
        <taxon>Poales</taxon>
        <taxon>Bromeliaceae</taxon>
        <taxon>Bromelioideae</taxon>
        <taxon>Ananas</taxon>
    </lineage>
</organism>
<sequence length="923" mass="103862">MERTISLSHLLPSSSPSPSPSTSGAQNRTKLRTTHIPSPSPLPPSPLLPLLTSSPSSLDSTKQLHAHIIRTAHESDSSTTADELFRMYLQFHDRRSAAAVFLAALRSGSLSWSYLIDFFGGDPHQLLSIFRELRRLPVEFSVGVLVAVLQICAECCDLLLGFQIHGSLIKQGLDSETYIKCSVMDFYADCWSLESVDMLFEEIPVKDPILWNKLVMLNVEKGMCLRALELFCEMRHLGVEADEVAMAKVLHACGKLEALREGKAIHGFIVKSRLLSALLVSNSLISMYSKNAAIKLARSVFKSIERQSLVSWNSMISCCSLNGFLDDAWELFDSMVASGIKPDLVTWNSLLSGYSRFGYDHEVFELLRMILMEGLRLNSSSITSVLRTVTNSGLIKHGKEIHGYVARHGFGSNIYVGTSLVDMYIKCRNLSNAQRVFDTLKNRNALTWNSLISGYAHEGLHDEALDLLQQMEMEDFQPDLTTWNGLISGYSMKRMSMQAMLLIRQIKVNGLKPNVVSWTALISGCCHNGDYKDALFFFTQMQKERVEPNSVTVASLLQACSGLALLKKGTELHCFAMRKGFDTDIFVATALIDMYSKSGGLKNAYRVFLMIANRNLASWNAMMMGFAAHGRGKEAILLFEEMCRLGVMPDGITFTALLSGCRHSGLINEGWKYFDEMKNSYKVTPTLEHYTCMVDLLARGGYLDEAMDFIQGMPFEPDASVWGAILGGCRIHKNIEIAETAVKNLFRLEPYNSANYLLMMSLYAYENRWEDAENVKITMNARGVRSRAGWSWIQIDQTIHVFEVDGEKPHPEIGEIYYELYRLISEFRKLGYVPDTSCIFHNVGQKEKEKMLMSHTEKLAITYGLINTDKSAAIRVIKNTRVCNDCHNTAKFVSRICGREILLRDAARFHRFVDGKCSCNDYW</sequence>
<dbReference type="Pfam" id="PF01535">
    <property type="entry name" value="PPR"/>
    <property type="match status" value="2"/>
</dbReference>
<dbReference type="GO" id="GO:0009451">
    <property type="term" value="P:RNA modification"/>
    <property type="evidence" value="ECO:0007669"/>
    <property type="project" value="InterPro"/>
</dbReference>
<evidence type="ECO:0000313" key="7">
    <source>
        <dbReference type="RefSeq" id="XP_020105746.1"/>
    </source>
</evidence>
<evidence type="ECO:0000259" key="5">
    <source>
        <dbReference type="Pfam" id="PF14432"/>
    </source>
</evidence>
<dbReference type="PANTHER" id="PTHR47926">
    <property type="entry name" value="PENTATRICOPEPTIDE REPEAT-CONTAINING PROTEIN"/>
    <property type="match status" value="1"/>
</dbReference>
<feature type="repeat" description="PPR" evidence="3">
    <location>
        <begin position="207"/>
        <end position="241"/>
    </location>
</feature>
<dbReference type="InterPro" id="IPR002885">
    <property type="entry name" value="PPR_rpt"/>
</dbReference>
<dbReference type="Gene3D" id="1.25.40.10">
    <property type="entry name" value="Tetratricopeptide repeat domain"/>
    <property type="match status" value="5"/>
</dbReference>
<dbReference type="Pfam" id="PF20431">
    <property type="entry name" value="E_motif"/>
    <property type="match status" value="1"/>
</dbReference>
<feature type="domain" description="DYW" evidence="5">
    <location>
        <begin position="831"/>
        <end position="923"/>
    </location>
</feature>
<dbReference type="FunFam" id="1.25.40.10:FF:000144">
    <property type="entry name" value="Pentatricopeptide repeat-containing protein, mitochondrial"/>
    <property type="match status" value="1"/>
</dbReference>
<feature type="repeat" description="PPR" evidence="3">
    <location>
        <begin position="650"/>
        <end position="680"/>
    </location>
</feature>
<dbReference type="Proteomes" id="UP000515123">
    <property type="component" value="Linkage group 16"/>
</dbReference>
<dbReference type="NCBIfam" id="TIGR00756">
    <property type="entry name" value="PPR"/>
    <property type="match status" value="6"/>
</dbReference>
<feature type="repeat" description="PPR" evidence="3">
    <location>
        <begin position="514"/>
        <end position="548"/>
    </location>
</feature>
<evidence type="ECO:0000256" key="2">
    <source>
        <dbReference type="ARBA" id="ARBA00022946"/>
    </source>
</evidence>
<gene>
    <name evidence="7" type="primary">LOC109722210</name>
</gene>